<accession>A0A6A5VKF6</accession>
<organism evidence="11 12">
    <name type="scientific">Bimuria novae-zelandiae CBS 107.79</name>
    <dbReference type="NCBI Taxonomy" id="1447943"/>
    <lineage>
        <taxon>Eukaryota</taxon>
        <taxon>Fungi</taxon>
        <taxon>Dikarya</taxon>
        <taxon>Ascomycota</taxon>
        <taxon>Pezizomycotina</taxon>
        <taxon>Dothideomycetes</taxon>
        <taxon>Pleosporomycetidae</taxon>
        <taxon>Pleosporales</taxon>
        <taxon>Massarineae</taxon>
        <taxon>Didymosphaeriaceae</taxon>
        <taxon>Bimuria</taxon>
    </lineage>
</organism>
<sequence>MFRLRRYRVFLAFAVITIIALYQFSSSSSPWTEQAASRFGQSQGGDTEPQVKWEPKPQVAKETKQFEVEVSAATNPQAKQTPPPIAPVEKPVDKKSTTAQGKNSIPVGVGAGHAARPDATSTPATEEKDRGQDILGALLSSSEEAAHWTKMKEQYPVPTESLIALPTAKAKSIPKIQADFKKESDVEKADREIKLGTIKDVFKRSWSGYKEFAWLHDEVMPVSGSKKDPFAGWGATLVDALDTLWIMGLKEEFEEAVKAVEKIDFTTTHRSDIPLFETTIRYLGGFLAAYDMAGKQHEILLTKAKELAEILMAAFDTPNRMPQTYYFWQPDFSAIPHPASNHVVLAEIGSLSMEFTYLAQLTGDHKYYDAIARITDNLEGYQNHTRLPGMWPTYFDASGCVKHQYNTSPNKPLQKPITAGDPGWDEALKNGAYLKANPSQPLVLPPAKDGSIAVGVEELSPNGKKYIPLEKPEPLKMAPNGPNPTWKPPPEESIDWPGPPNAAPKKRQLAAAGFSSVPEATPVKSMLAAVGFPSDPEATPVKPTCDNPGFGPSSTGGREEYTLGGMSDSTYEYLPKQYLLLGGQVEKYRTMYEVSAEVMKKYLIFRPMLPNNDDILFSGKLLVYAQEPGEPLTTDLEPEYAHLTCFTGGMFGMSARIFERPKDLEIAAKLTEGCVYAYNMTATGIMPEAFEGVACESQKVCTWNETLYNEVLDPNADIRLKQHEEAMANYEIKLKSASLWFDEQMKAYMEATAAPVPVATSVVAPVAEVTKVPDSVLDKRELADLAANRKGKVLRPPQNGSTNAESGPADDEPPTKIATEEEEEPSPSRVMPTFPAIYSPQVPLNHEEYVKMRLEEERLPLGVTRIKAREYILRPEAIESVWYMYRLTGDSYWREAGWRMFEAIETHTKTLHGNSAIDDVTKTSPTLNDSMESFWLAETLKYYYLLFSEEDVVSLDEWVLNTEAHPFRRPKA</sequence>
<dbReference type="GO" id="GO:0005975">
    <property type="term" value="P:carbohydrate metabolic process"/>
    <property type="evidence" value="ECO:0007669"/>
    <property type="project" value="InterPro"/>
</dbReference>
<dbReference type="InterPro" id="IPR001382">
    <property type="entry name" value="Glyco_hydro_47"/>
</dbReference>
<keyword evidence="7" id="KW-0479">Metal-binding</keyword>
<comment type="pathway">
    <text evidence="2">Protein modification; protein glycosylation.</text>
</comment>
<dbReference type="SUPFAM" id="SSF48225">
    <property type="entry name" value="Seven-hairpin glycosidases"/>
    <property type="match status" value="1"/>
</dbReference>
<dbReference type="PRINTS" id="PR00747">
    <property type="entry name" value="GLYHDRLASE47"/>
</dbReference>
<dbReference type="OrthoDB" id="8118055at2759"/>
<evidence type="ECO:0000256" key="10">
    <source>
        <dbReference type="SAM" id="MobiDB-lite"/>
    </source>
</evidence>
<feature type="region of interest" description="Disordered" evidence="10">
    <location>
        <begin position="538"/>
        <end position="559"/>
    </location>
</feature>
<dbReference type="Gene3D" id="1.50.10.10">
    <property type="match status" value="3"/>
</dbReference>
<evidence type="ECO:0000256" key="1">
    <source>
        <dbReference type="ARBA" id="ARBA00001913"/>
    </source>
</evidence>
<evidence type="ECO:0000256" key="6">
    <source>
        <dbReference type="PIRSR" id="PIRSR601382-1"/>
    </source>
</evidence>
<feature type="active site" description="Proton donor" evidence="6">
    <location>
        <position position="688"/>
    </location>
</feature>
<evidence type="ECO:0000256" key="9">
    <source>
        <dbReference type="RuleBase" id="RU361193"/>
    </source>
</evidence>
<dbReference type="InterPro" id="IPR036026">
    <property type="entry name" value="Seven-hairpin_glycosidases"/>
</dbReference>
<comment type="similarity">
    <text evidence="3 9">Belongs to the glycosyl hydrolase 47 family.</text>
</comment>
<evidence type="ECO:0000256" key="3">
    <source>
        <dbReference type="ARBA" id="ARBA00007658"/>
    </source>
</evidence>
<dbReference type="GO" id="GO:0004571">
    <property type="term" value="F:mannosyl-oligosaccharide 1,2-alpha-mannosidase activity"/>
    <property type="evidence" value="ECO:0007669"/>
    <property type="project" value="InterPro"/>
</dbReference>
<evidence type="ECO:0000256" key="5">
    <source>
        <dbReference type="ARBA" id="ARBA00023157"/>
    </source>
</evidence>
<proteinExistence type="inferred from homology"/>
<feature type="compositionally biased region" description="Polar residues" evidence="10">
    <location>
        <begin position="35"/>
        <end position="45"/>
    </location>
</feature>
<evidence type="ECO:0000256" key="4">
    <source>
        <dbReference type="ARBA" id="ARBA00022801"/>
    </source>
</evidence>
<dbReference type="InterPro" id="IPR050749">
    <property type="entry name" value="Glycosyl_Hydrolase_47"/>
</dbReference>
<dbReference type="EMBL" id="ML976664">
    <property type="protein sequence ID" value="KAF1977178.1"/>
    <property type="molecule type" value="Genomic_DNA"/>
</dbReference>
<feature type="region of interest" description="Disordered" evidence="10">
    <location>
        <begin position="788"/>
        <end position="834"/>
    </location>
</feature>
<dbReference type="UniPathway" id="UPA00378"/>
<feature type="active site" description="Proton donor" evidence="6">
    <location>
        <position position="277"/>
    </location>
</feature>
<feature type="region of interest" description="Disordered" evidence="10">
    <location>
        <begin position="463"/>
        <end position="506"/>
    </location>
</feature>
<dbReference type="Proteomes" id="UP000800036">
    <property type="component" value="Unassembled WGS sequence"/>
</dbReference>
<dbReference type="GO" id="GO:0016020">
    <property type="term" value="C:membrane"/>
    <property type="evidence" value="ECO:0007669"/>
    <property type="project" value="InterPro"/>
</dbReference>
<keyword evidence="5 8" id="KW-1015">Disulfide bond</keyword>
<dbReference type="InterPro" id="IPR012341">
    <property type="entry name" value="6hp_glycosidase-like_sf"/>
</dbReference>
<keyword evidence="4 9" id="KW-0378">Hydrolase</keyword>
<keyword evidence="9 11" id="KW-0326">Glycosidase</keyword>
<dbReference type="PANTHER" id="PTHR11742:SF103">
    <property type="entry name" value="ENDOPLASMIC RETICULUM MANNOSIDASE MNL2-RELATED"/>
    <property type="match status" value="1"/>
</dbReference>
<evidence type="ECO:0000256" key="8">
    <source>
        <dbReference type="PIRSR" id="PIRSR601382-3"/>
    </source>
</evidence>
<feature type="disulfide bond" evidence="8">
    <location>
        <begin position="645"/>
        <end position="674"/>
    </location>
</feature>
<feature type="region of interest" description="Disordered" evidence="10">
    <location>
        <begin position="35"/>
        <end position="130"/>
    </location>
</feature>
<protein>
    <recommendedName>
        <fullName evidence="9">alpha-1,2-Mannosidase</fullName>
        <ecNumber evidence="9">3.2.1.-</ecNumber>
    </recommendedName>
</protein>
<dbReference type="GO" id="GO:0036503">
    <property type="term" value="P:ERAD pathway"/>
    <property type="evidence" value="ECO:0007669"/>
    <property type="project" value="UniProtKB-ARBA"/>
</dbReference>
<gene>
    <name evidence="11" type="ORF">BU23DRAFT_527579</name>
</gene>
<keyword evidence="12" id="KW-1185">Reference proteome</keyword>
<evidence type="ECO:0000256" key="7">
    <source>
        <dbReference type="PIRSR" id="PIRSR601382-2"/>
    </source>
</evidence>
<evidence type="ECO:0000256" key="2">
    <source>
        <dbReference type="ARBA" id="ARBA00004922"/>
    </source>
</evidence>
<evidence type="ECO:0000313" key="11">
    <source>
        <dbReference type="EMBL" id="KAF1977178.1"/>
    </source>
</evidence>
<feature type="binding site" evidence="7">
    <location>
        <position position="962"/>
    </location>
    <ligand>
        <name>Ca(2+)</name>
        <dbReference type="ChEBI" id="CHEBI:29108"/>
    </ligand>
</feature>
<dbReference type="GO" id="GO:0005783">
    <property type="term" value="C:endoplasmic reticulum"/>
    <property type="evidence" value="ECO:0007669"/>
    <property type="project" value="TreeGrafter"/>
</dbReference>
<keyword evidence="7" id="KW-0106">Calcium</keyword>
<dbReference type="AlphaFoldDB" id="A0A6A5VKF6"/>
<feature type="compositionally biased region" description="Basic and acidic residues" evidence="10">
    <location>
        <begin position="49"/>
        <end position="67"/>
    </location>
</feature>
<reference evidence="11" key="1">
    <citation type="journal article" date="2020" name="Stud. Mycol.">
        <title>101 Dothideomycetes genomes: a test case for predicting lifestyles and emergence of pathogens.</title>
        <authorList>
            <person name="Haridas S."/>
            <person name="Albert R."/>
            <person name="Binder M."/>
            <person name="Bloem J."/>
            <person name="Labutti K."/>
            <person name="Salamov A."/>
            <person name="Andreopoulos B."/>
            <person name="Baker S."/>
            <person name="Barry K."/>
            <person name="Bills G."/>
            <person name="Bluhm B."/>
            <person name="Cannon C."/>
            <person name="Castanera R."/>
            <person name="Culley D."/>
            <person name="Daum C."/>
            <person name="Ezra D."/>
            <person name="Gonzalez J."/>
            <person name="Henrissat B."/>
            <person name="Kuo A."/>
            <person name="Liang C."/>
            <person name="Lipzen A."/>
            <person name="Lutzoni F."/>
            <person name="Magnuson J."/>
            <person name="Mondo S."/>
            <person name="Nolan M."/>
            <person name="Ohm R."/>
            <person name="Pangilinan J."/>
            <person name="Park H.-J."/>
            <person name="Ramirez L."/>
            <person name="Alfaro M."/>
            <person name="Sun H."/>
            <person name="Tritt A."/>
            <person name="Yoshinaga Y."/>
            <person name="Zwiers L.-H."/>
            <person name="Turgeon B."/>
            <person name="Goodwin S."/>
            <person name="Spatafora J."/>
            <person name="Crous P."/>
            <person name="Grigoriev I."/>
        </authorList>
    </citation>
    <scope>NUCLEOTIDE SEQUENCE</scope>
    <source>
        <strain evidence="11">CBS 107.79</strain>
    </source>
</reference>
<dbReference type="EC" id="3.2.1.-" evidence="9"/>
<name>A0A6A5VKF6_9PLEO</name>
<evidence type="ECO:0000313" key="12">
    <source>
        <dbReference type="Proteomes" id="UP000800036"/>
    </source>
</evidence>
<dbReference type="Pfam" id="PF01532">
    <property type="entry name" value="Glyco_hydro_47"/>
    <property type="match status" value="1"/>
</dbReference>
<comment type="cofactor">
    <cofactor evidence="1 7">
        <name>Ca(2+)</name>
        <dbReference type="ChEBI" id="CHEBI:29108"/>
    </cofactor>
</comment>
<feature type="active site" evidence="6">
    <location>
        <position position="568"/>
    </location>
</feature>
<dbReference type="PANTHER" id="PTHR11742">
    <property type="entry name" value="MANNOSYL-OLIGOSACCHARIDE ALPHA-1,2-MANNOSIDASE-RELATED"/>
    <property type="match status" value="1"/>
</dbReference>
<dbReference type="GO" id="GO:0005509">
    <property type="term" value="F:calcium ion binding"/>
    <property type="evidence" value="ECO:0007669"/>
    <property type="project" value="InterPro"/>
</dbReference>
<feature type="active site" evidence="6">
    <location>
        <position position="876"/>
    </location>
</feature>